<gene>
    <name evidence="5" type="ORF">ABU614_15940</name>
    <name evidence="4" type="ORF">V2J18_09585</name>
</gene>
<dbReference type="Pfam" id="PF00440">
    <property type="entry name" value="TetR_N"/>
    <property type="match status" value="1"/>
</dbReference>
<name>A0AAU8MQN8_9GAMM</name>
<evidence type="ECO:0000259" key="3">
    <source>
        <dbReference type="PROSITE" id="PS50977"/>
    </source>
</evidence>
<dbReference type="GO" id="GO:0000976">
    <property type="term" value="F:transcription cis-regulatory region binding"/>
    <property type="evidence" value="ECO:0007669"/>
    <property type="project" value="TreeGrafter"/>
</dbReference>
<keyword evidence="6" id="KW-1185">Reference proteome</keyword>
<protein>
    <submittedName>
        <fullName evidence="5">TetR/AcrR family transcriptional regulator</fullName>
    </submittedName>
</protein>
<feature type="domain" description="HTH tetR-type" evidence="3">
    <location>
        <begin position="22"/>
        <end position="82"/>
    </location>
</feature>
<dbReference type="SUPFAM" id="SSF46689">
    <property type="entry name" value="Homeodomain-like"/>
    <property type="match status" value="1"/>
</dbReference>
<dbReference type="GO" id="GO:0003700">
    <property type="term" value="F:DNA-binding transcription factor activity"/>
    <property type="evidence" value="ECO:0007669"/>
    <property type="project" value="TreeGrafter"/>
</dbReference>
<dbReference type="AlphaFoldDB" id="A0AAU8MQN8"/>
<proteinExistence type="predicted"/>
<dbReference type="PRINTS" id="PR00455">
    <property type="entry name" value="HTHTETR"/>
</dbReference>
<dbReference type="PANTHER" id="PTHR30055">
    <property type="entry name" value="HTH-TYPE TRANSCRIPTIONAL REGULATOR RUTR"/>
    <property type="match status" value="1"/>
</dbReference>
<dbReference type="InterPro" id="IPR050109">
    <property type="entry name" value="HTH-type_TetR-like_transc_reg"/>
</dbReference>
<dbReference type="InterPro" id="IPR009057">
    <property type="entry name" value="Homeodomain-like_sf"/>
</dbReference>
<dbReference type="InterPro" id="IPR041669">
    <property type="entry name" value="TetR_C_15"/>
</dbReference>
<evidence type="ECO:0000313" key="4">
    <source>
        <dbReference type="EMBL" id="MEI2454928.1"/>
    </source>
</evidence>
<organism evidence="5">
    <name type="scientific">Lysobacter firmicutimachus</name>
    <dbReference type="NCBI Taxonomy" id="1792846"/>
    <lineage>
        <taxon>Bacteria</taxon>
        <taxon>Pseudomonadati</taxon>
        <taxon>Pseudomonadota</taxon>
        <taxon>Gammaproteobacteria</taxon>
        <taxon>Lysobacterales</taxon>
        <taxon>Lysobacteraceae</taxon>
        <taxon>Lysobacter</taxon>
    </lineage>
</organism>
<accession>A0AAU8MQN8</accession>
<dbReference type="EMBL" id="JBANDL010000002">
    <property type="protein sequence ID" value="MEI2454928.1"/>
    <property type="molecule type" value="Genomic_DNA"/>
</dbReference>
<dbReference type="Gene3D" id="1.10.357.10">
    <property type="entry name" value="Tetracycline Repressor, domain 2"/>
    <property type="match status" value="1"/>
</dbReference>
<dbReference type="InterPro" id="IPR001647">
    <property type="entry name" value="HTH_TetR"/>
</dbReference>
<dbReference type="PROSITE" id="PS50977">
    <property type="entry name" value="HTH_TETR_2"/>
    <property type="match status" value="1"/>
</dbReference>
<feature type="DNA-binding region" description="H-T-H motif" evidence="2">
    <location>
        <begin position="45"/>
        <end position="64"/>
    </location>
</feature>
<sequence>MPVARRRTSLKPRKIPRQERAADTVAAILEAAARILERHGLRGYNTNAVAERAGVSIGSLYQYFPNKDALTAALIERETQTLLADLAAVPAQAGYRSGIVALVRAATAHQLQRPALARLLDFEERRLPLRERDLRVDRAAQDCVLALLARPDAPARPGGGGAAPELLALDTIAIVRSIVDGAGERGETDAAALQARVLRAVFGYLGAPRRGTAAG</sequence>
<dbReference type="PANTHER" id="PTHR30055:SF201">
    <property type="entry name" value="TRANSCRIPTIONAL REGULATORY PROTEIN"/>
    <property type="match status" value="1"/>
</dbReference>
<reference evidence="5" key="2">
    <citation type="submission" date="2024-06" db="EMBL/GenBank/DDBJ databases">
        <authorList>
            <person name="Li S."/>
        </authorList>
    </citation>
    <scope>NUCLEOTIDE SEQUENCE</scope>
    <source>
        <strain evidence="5">SR10</strain>
    </source>
</reference>
<dbReference type="EMBL" id="CP159925">
    <property type="protein sequence ID" value="XCO73872.1"/>
    <property type="molecule type" value="Genomic_DNA"/>
</dbReference>
<evidence type="ECO:0000256" key="2">
    <source>
        <dbReference type="PROSITE-ProRule" id="PRU00335"/>
    </source>
</evidence>
<reference evidence="4 6" key="1">
    <citation type="submission" date="2024-02" db="EMBL/GenBank/DDBJ databases">
        <title>Lysobacter Genome Sequencing and Mining.</title>
        <authorList>
            <person name="Bierman J."/>
            <person name="Walker M.C."/>
        </authorList>
    </citation>
    <scope>NUCLEOTIDE SEQUENCE [LARGE SCALE GENOMIC DNA]</scope>
    <source>
        <strain evidence="4 6">PB6250</strain>
    </source>
</reference>
<dbReference type="Pfam" id="PF17918">
    <property type="entry name" value="TetR_C_15"/>
    <property type="match status" value="1"/>
</dbReference>
<dbReference type="Proteomes" id="UP001387215">
    <property type="component" value="Unassembled WGS sequence"/>
</dbReference>
<evidence type="ECO:0000313" key="5">
    <source>
        <dbReference type="EMBL" id="XCO73872.1"/>
    </source>
</evidence>
<keyword evidence="1 2" id="KW-0238">DNA-binding</keyword>
<dbReference type="RefSeq" id="WP_064749030.1">
    <property type="nucleotide sequence ID" value="NZ_CP159925.1"/>
</dbReference>
<evidence type="ECO:0000313" key="6">
    <source>
        <dbReference type="Proteomes" id="UP001387215"/>
    </source>
</evidence>
<evidence type="ECO:0000256" key="1">
    <source>
        <dbReference type="ARBA" id="ARBA00023125"/>
    </source>
</evidence>